<proteinExistence type="predicted"/>
<gene>
    <name evidence="2" type="ORF">FPQ13_04505</name>
</gene>
<keyword evidence="1" id="KW-0472">Membrane</keyword>
<dbReference type="Pfam" id="PF10710">
    <property type="entry name" value="DUF2512"/>
    <property type="match status" value="1"/>
</dbReference>
<accession>A0A556PQ95</accession>
<name>A0A556PQ95_9BACI</name>
<dbReference type="InterPro" id="IPR019649">
    <property type="entry name" value="DUF2512"/>
</dbReference>
<dbReference type="Proteomes" id="UP000316425">
    <property type="component" value="Unassembled WGS sequence"/>
</dbReference>
<dbReference type="AlphaFoldDB" id="A0A556PQ95"/>
<feature type="transmembrane region" description="Helical" evidence="1">
    <location>
        <begin position="59"/>
        <end position="77"/>
    </location>
</feature>
<comment type="caution">
    <text evidence="2">The sequence shown here is derived from an EMBL/GenBank/DDBJ whole genome shotgun (WGS) entry which is preliminary data.</text>
</comment>
<keyword evidence="1" id="KW-0812">Transmembrane</keyword>
<evidence type="ECO:0000313" key="2">
    <source>
        <dbReference type="EMBL" id="TSJ66524.1"/>
    </source>
</evidence>
<feature type="transmembrane region" description="Helical" evidence="1">
    <location>
        <begin position="33"/>
        <end position="52"/>
    </location>
</feature>
<keyword evidence="1" id="KW-1133">Transmembrane helix</keyword>
<organism evidence="2 3">
    <name type="scientific">Allobacillus salarius</name>
    <dbReference type="NCBI Taxonomy" id="1955272"/>
    <lineage>
        <taxon>Bacteria</taxon>
        <taxon>Bacillati</taxon>
        <taxon>Bacillota</taxon>
        <taxon>Bacilli</taxon>
        <taxon>Bacillales</taxon>
        <taxon>Bacillaceae</taxon>
        <taxon>Allobacillus</taxon>
    </lineage>
</organism>
<evidence type="ECO:0000256" key="1">
    <source>
        <dbReference type="SAM" id="Phobius"/>
    </source>
</evidence>
<keyword evidence="3" id="KW-1185">Reference proteome</keyword>
<dbReference type="RefSeq" id="WP_144088131.1">
    <property type="nucleotide sequence ID" value="NZ_VMHE01000004.1"/>
</dbReference>
<reference evidence="2 3" key="1">
    <citation type="submission" date="2019-07" db="EMBL/GenBank/DDBJ databases">
        <title>Allobacillus sp. nov. SKP isolated from shrimp paste of Euphausiacea.</title>
        <authorList>
            <person name="Kanchanasin P."/>
            <person name="Tanasupawat S."/>
            <person name="Shi W."/>
            <person name="Wu L."/>
            <person name="Ma J."/>
        </authorList>
    </citation>
    <scope>NUCLEOTIDE SEQUENCE [LARGE SCALE GENOMIC DNA]</scope>
    <source>
        <strain evidence="2 3">SKP4-8</strain>
    </source>
</reference>
<feature type="transmembrane region" description="Helical" evidence="1">
    <location>
        <begin position="7"/>
        <end position="27"/>
    </location>
</feature>
<dbReference type="EMBL" id="VMHE01000004">
    <property type="protein sequence ID" value="TSJ66524.1"/>
    <property type="molecule type" value="Genomic_DNA"/>
</dbReference>
<protein>
    <submittedName>
        <fullName evidence="2">DUF2512 family protein</fullName>
    </submittedName>
</protein>
<feature type="transmembrane region" description="Helical" evidence="1">
    <location>
        <begin position="83"/>
        <end position="106"/>
    </location>
</feature>
<sequence>MVHGKVLAIKGLMTFGILLLILGLMFSMSLTNVLITTIALAVISYLVGDLYILPKTNNVIASLSDIGIAFLVIWLLSMGISSLGIGTLAGGAIIASVVLAVGEFFFHDYLLRNYIGFDRKYTYSPNH</sequence>
<evidence type="ECO:0000313" key="3">
    <source>
        <dbReference type="Proteomes" id="UP000316425"/>
    </source>
</evidence>
<dbReference type="OrthoDB" id="2111682at2"/>